<gene>
    <name evidence="2" type="ORF">IPOD504_LOCUS2221</name>
</gene>
<proteinExistence type="predicted"/>
<feature type="transmembrane region" description="Helical" evidence="1">
    <location>
        <begin position="12"/>
        <end position="30"/>
    </location>
</feature>
<accession>A0ABN8HUS0</accession>
<dbReference type="Proteomes" id="UP000837857">
    <property type="component" value="Chromosome 11"/>
</dbReference>
<reference evidence="2" key="1">
    <citation type="submission" date="2022-03" db="EMBL/GenBank/DDBJ databases">
        <authorList>
            <person name="Martin H S."/>
        </authorList>
    </citation>
    <scope>NUCLEOTIDE SEQUENCE</scope>
</reference>
<sequence>MAVDFDFIASSPIIQILGKSCIVFGVGFLMRRLDDLDRSEERRALVMSTEPSSTAFCAVLVHVVWLSIYV</sequence>
<keyword evidence="1" id="KW-0472">Membrane</keyword>
<evidence type="ECO:0000256" key="1">
    <source>
        <dbReference type="SAM" id="Phobius"/>
    </source>
</evidence>
<evidence type="ECO:0000313" key="2">
    <source>
        <dbReference type="EMBL" id="CAH2040034.1"/>
    </source>
</evidence>
<evidence type="ECO:0000313" key="3">
    <source>
        <dbReference type="Proteomes" id="UP000837857"/>
    </source>
</evidence>
<feature type="transmembrane region" description="Helical" evidence="1">
    <location>
        <begin position="51"/>
        <end position="69"/>
    </location>
</feature>
<keyword evidence="1" id="KW-1133">Transmembrane helix</keyword>
<dbReference type="EMBL" id="OW152823">
    <property type="protein sequence ID" value="CAH2040034.1"/>
    <property type="molecule type" value="Genomic_DNA"/>
</dbReference>
<keyword evidence="1" id="KW-0812">Transmembrane</keyword>
<name>A0ABN8HUS0_9NEOP</name>
<keyword evidence="3" id="KW-1185">Reference proteome</keyword>
<feature type="non-terminal residue" evidence="2">
    <location>
        <position position="1"/>
    </location>
</feature>
<protein>
    <submittedName>
        <fullName evidence="2">Uncharacterized protein</fullName>
    </submittedName>
</protein>
<organism evidence="2 3">
    <name type="scientific">Iphiclides podalirius</name>
    <name type="common">scarce swallowtail</name>
    <dbReference type="NCBI Taxonomy" id="110791"/>
    <lineage>
        <taxon>Eukaryota</taxon>
        <taxon>Metazoa</taxon>
        <taxon>Ecdysozoa</taxon>
        <taxon>Arthropoda</taxon>
        <taxon>Hexapoda</taxon>
        <taxon>Insecta</taxon>
        <taxon>Pterygota</taxon>
        <taxon>Neoptera</taxon>
        <taxon>Endopterygota</taxon>
        <taxon>Lepidoptera</taxon>
        <taxon>Glossata</taxon>
        <taxon>Ditrysia</taxon>
        <taxon>Papilionoidea</taxon>
        <taxon>Papilionidae</taxon>
        <taxon>Papilioninae</taxon>
        <taxon>Iphiclides</taxon>
    </lineage>
</organism>